<keyword evidence="4" id="KW-0804">Transcription</keyword>
<dbReference type="KEGG" id="ssyi:EKG83_05285"/>
<dbReference type="InterPro" id="IPR013324">
    <property type="entry name" value="RNA_pol_sigma_r3/r4-like"/>
</dbReference>
<proteinExistence type="predicted"/>
<evidence type="ECO:0000256" key="1">
    <source>
        <dbReference type="ARBA" id="ARBA00023015"/>
    </source>
</evidence>
<evidence type="ECO:0000256" key="2">
    <source>
        <dbReference type="ARBA" id="ARBA00023082"/>
    </source>
</evidence>
<dbReference type="AlphaFoldDB" id="A0A5Q0GS86"/>
<dbReference type="SUPFAM" id="SSF88946">
    <property type="entry name" value="Sigma2 domain of RNA polymerase sigma factors"/>
    <property type="match status" value="1"/>
</dbReference>
<accession>A0A5Q0GS86</accession>
<dbReference type="InterPro" id="IPR007630">
    <property type="entry name" value="RNA_pol_sigma70_r4"/>
</dbReference>
<dbReference type="GO" id="GO:0006352">
    <property type="term" value="P:DNA-templated transcription initiation"/>
    <property type="evidence" value="ECO:0007669"/>
    <property type="project" value="InterPro"/>
</dbReference>
<dbReference type="SUPFAM" id="SSF88659">
    <property type="entry name" value="Sigma3 and sigma4 domains of RNA polymerase sigma factors"/>
    <property type="match status" value="2"/>
</dbReference>
<dbReference type="GO" id="GO:0016987">
    <property type="term" value="F:sigma factor activity"/>
    <property type="evidence" value="ECO:0007669"/>
    <property type="project" value="UniProtKB-KW"/>
</dbReference>
<evidence type="ECO:0000259" key="5">
    <source>
        <dbReference type="PROSITE" id="PS00716"/>
    </source>
</evidence>
<keyword evidence="1" id="KW-0805">Transcription regulation</keyword>
<dbReference type="InterPro" id="IPR000943">
    <property type="entry name" value="RNA_pol_sigma70"/>
</dbReference>
<dbReference type="Pfam" id="PF04542">
    <property type="entry name" value="Sigma70_r2"/>
    <property type="match status" value="1"/>
</dbReference>
<dbReference type="GO" id="GO:0003677">
    <property type="term" value="F:DNA binding"/>
    <property type="evidence" value="ECO:0007669"/>
    <property type="project" value="UniProtKB-KW"/>
</dbReference>
<dbReference type="PROSITE" id="PS00716">
    <property type="entry name" value="SIGMA70_2"/>
    <property type="match status" value="1"/>
</dbReference>
<feature type="domain" description="RNA polymerase sigma-70" evidence="5">
    <location>
        <begin position="458"/>
        <end position="484"/>
    </location>
</feature>
<dbReference type="InterPro" id="IPR013325">
    <property type="entry name" value="RNA_pol_sigma_r2"/>
</dbReference>
<evidence type="ECO:0000313" key="7">
    <source>
        <dbReference type="Proteomes" id="UP000325787"/>
    </source>
</evidence>
<gene>
    <name evidence="6" type="ORF">EKG83_05285</name>
</gene>
<dbReference type="PANTHER" id="PTHR30603">
    <property type="entry name" value="RNA POLYMERASE SIGMA FACTOR RPO"/>
    <property type="match status" value="1"/>
</dbReference>
<sequence length="500" mass="54329">MATPVQASARRPASAPRVNNLVAELRVILRKHEAGSSHRFLAEFVARHHLTHHDVDALLSALEQNGADLPDSGATNAEETGPGEVMVEGAMAAGPDPDFAWMFGEEPEAAPLRAVDDVVGRAFDDLLGDWLRSGGQLTRADVALLASTRGLSLAEQGQLLVLLEGAGIQLSAPRDLRPKRAAEHGYEFHEDVVGQYLRAIKRYPLIDGSREVELWALISQGAAAQGELDKAENGTLAADLQRNLQAQAIAGQRAHAELVCANLRLVVSIAKARHYDLCGVEFADRIQDGNMGLMRAADKFDGSKGFKFSTYATWWIRQSIERGIADRGSTIRIPVHIHEQAQKIRKATSGLTARLDRAPVLSEIADATGIAPGQVQAVLDLTRPVVSLDHLMGDEGDLRLSDVLISEDERDGRVDPAGIITHAVMREELARTLAAVLPARSVRILERRFGIGTGDEETLDEIGATFGVTRERIRQIQNQSLKILRQNQCVAALRSYVVAD</sequence>
<dbReference type="InterPro" id="IPR014284">
    <property type="entry name" value="RNA_pol_sigma-70_dom"/>
</dbReference>
<dbReference type="RefSeq" id="WP_084716276.1">
    <property type="nucleotide sequence ID" value="NZ_CP034550.1"/>
</dbReference>
<dbReference type="EMBL" id="CP034550">
    <property type="protein sequence ID" value="QFZ16956.1"/>
    <property type="molecule type" value="Genomic_DNA"/>
</dbReference>
<keyword evidence="2" id="KW-0731">Sigma factor</keyword>
<keyword evidence="7" id="KW-1185">Reference proteome</keyword>
<organism evidence="6 7">
    <name type="scientific">Saccharothrix syringae</name>
    <name type="common">Nocardiopsis syringae</name>
    <dbReference type="NCBI Taxonomy" id="103733"/>
    <lineage>
        <taxon>Bacteria</taxon>
        <taxon>Bacillati</taxon>
        <taxon>Actinomycetota</taxon>
        <taxon>Actinomycetes</taxon>
        <taxon>Pseudonocardiales</taxon>
        <taxon>Pseudonocardiaceae</taxon>
        <taxon>Saccharothrix</taxon>
    </lineage>
</organism>
<dbReference type="PRINTS" id="PR00046">
    <property type="entry name" value="SIGMA70FCT"/>
</dbReference>
<dbReference type="Gene3D" id="1.10.601.10">
    <property type="entry name" value="RNA Polymerase Primary Sigma Factor"/>
    <property type="match status" value="1"/>
</dbReference>
<dbReference type="InterPro" id="IPR036388">
    <property type="entry name" value="WH-like_DNA-bd_sf"/>
</dbReference>
<evidence type="ECO:0000313" key="6">
    <source>
        <dbReference type="EMBL" id="QFZ16956.1"/>
    </source>
</evidence>
<protein>
    <submittedName>
        <fullName evidence="6">Sigma-70 family RNA polymerase sigma factor</fullName>
    </submittedName>
</protein>
<evidence type="ECO:0000256" key="4">
    <source>
        <dbReference type="ARBA" id="ARBA00023163"/>
    </source>
</evidence>
<dbReference type="PANTHER" id="PTHR30603:SF47">
    <property type="entry name" value="RNA POLYMERASE SIGMA FACTOR SIGD, CHLOROPLASTIC"/>
    <property type="match status" value="1"/>
</dbReference>
<name>A0A5Q0GS86_SACSY</name>
<dbReference type="Proteomes" id="UP000325787">
    <property type="component" value="Chromosome"/>
</dbReference>
<evidence type="ECO:0000256" key="3">
    <source>
        <dbReference type="ARBA" id="ARBA00023125"/>
    </source>
</evidence>
<dbReference type="Gene3D" id="1.10.10.10">
    <property type="entry name" value="Winged helix-like DNA-binding domain superfamily/Winged helix DNA-binding domain"/>
    <property type="match status" value="2"/>
</dbReference>
<dbReference type="OrthoDB" id="3667039at2"/>
<dbReference type="Pfam" id="PF04545">
    <property type="entry name" value="Sigma70_r4"/>
    <property type="match status" value="1"/>
</dbReference>
<dbReference type="InterPro" id="IPR007624">
    <property type="entry name" value="RNA_pol_sigma70_r3"/>
</dbReference>
<dbReference type="Pfam" id="PF04539">
    <property type="entry name" value="Sigma70_r3"/>
    <property type="match status" value="1"/>
</dbReference>
<dbReference type="InterPro" id="IPR007627">
    <property type="entry name" value="RNA_pol_sigma70_r2"/>
</dbReference>
<keyword evidence="3" id="KW-0238">DNA-binding</keyword>
<reference evidence="7" key="1">
    <citation type="journal article" date="2021" name="Curr. Microbiol.">
        <title>Complete genome of nocamycin-producing strain Saccharothrix syringae NRRL B-16468 reveals the biosynthetic potential for secondary metabolites.</title>
        <authorList>
            <person name="Mo X."/>
            <person name="Yang S."/>
        </authorList>
    </citation>
    <scope>NUCLEOTIDE SEQUENCE [LARGE SCALE GENOMIC DNA]</scope>
    <source>
        <strain evidence="7">ATCC 51364 / DSM 43886 / JCM 6844 / KCTC 9398 / NBRC 14523 / NRRL B-16468 / INA 2240</strain>
    </source>
</reference>
<dbReference type="NCBIfam" id="TIGR02937">
    <property type="entry name" value="sigma70-ECF"/>
    <property type="match status" value="1"/>
</dbReference>
<dbReference type="InterPro" id="IPR050239">
    <property type="entry name" value="Sigma-70_RNA_pol_init_factors"/>
</dbReference>